<evidence type="ECO:0000313" key="2">
    <source>
        <dbReference type="Proteomes" id="UP000224902"/>
    </source>
</evidence>
<dbReference type="OrthoDB" id="15178at10239"/>
<dbReference type="EMBL" id="KX774321">
    <property type="protein sequence ID" value="AOZ63693.1"/>
    <property type="molecule type" value="Genomic_DNA"/>
</dbReference>
<name>A0A1I9SA87_9CAUD</name>
<dbReference type="Gene3D" id="1.10.287.1080">
    <property type="entry name" value="MazG-like"/>
    <property type="match status" value="1"/>
</dbReference>
<sequence>MSFEDFTEYQKVAKTTAKPSAMDLTYLLGGLAVEGGEALDKYIKAIRDDEGYISNELKNEILKEVGDVLWFAALIYEYFEVDFEFAPAQNLEKLLDRKARGVIGGSGDNR</sequence>
<protein>
    <submittedName>
        <fullName evidence="1">Nucleotide pyrophosphohydrolase</fullName>
    </submittedName>
</protein>
<dbReference type="PIRSF" id="PIRSF006639">
    <property type="entry name" value="UCP006639_pph"/>
    <property type="match status" value="1"/>
</dbReference>
<keyword evidence="2" id="KW-1185">Reference proteome</keyword>
<dbReference type="Proteomes" id="UP000224902">
    <property type="component" value="Segment"/>
</dbReference>
<organism evidence="1 2">
    <name type="scientific">Rhodococcus phage Weasels2</name>
    <dbReference type="NCBI Taxonomy" id="1897437"/>
    <lineage>
        <taxon>Viruses</taxon>
        <taxon>Duplodnaviria</taxon>
        <taxon>Heunggongvirae</taxon>
        <taxon>Uroviricota</taxon>
        <taxon>Caudoviricetes</taxon>
        <taxon>Weaselvirus</taxon>
        <taxon>Weaselvirus weasel</taxon>
    </lineage>
</organism>
<dbReference type="SUPFAM" id="SSF101386">
    <property type="entry name" value="all-alpha NTP pyrophosphatases"/>
    <property type="match status" value="1"/>
</dbReference>
<proteinExistence type="predicted"/>
<dbReference type="InterPro" id="IPR011379">
    <property type="entry name" value="MazG-related_GP37"/>
</dbReference>
<evidence type="ECO:0000313" key="1">
    <source>
        <dbReference type="EMBL" id="AOZ63693.1"/>
    </source>
</evidence>
<reference evidence="2" key="1">
    <citation type="submission" date="2016-08" db="EMBL/GenBank/DDBJ databases">
        <authorList>
            <person name="Seilhamer J.J."/>
        </authorList>
    </citation>
    <scope>NUCLEOTIDE SEQUENCE [LARGE SCALE GENOMIC DNA]</scope>
</reference>
<gene>
    <name evidence="1" type="ORF">SEA_WEASELS2_104</name>
</gene>
<accession>A0A1I9SA87</accession>